<accession>A0A7L4HKF9</accession>
<dbReference type="Gene3D" id="2.10.25.10">
    <property type="entry name" value="Laminin"/>
    <property type="match status" value="1"/>
</dbReference>
<name>A0A7L4HKF9_SCOUM</name>
<dbReference type="Pfam" id="PF00008">
    <property type="entry name" value="EGF"/>
    <property type="match status" value="1"/>
</dbReference>
<dbReference type="InterPro" id="IPR013320">
    <property type="entry name" value="ConA-like_dom_sf"/>
</dbReference>
<feature type="non-terminal residue" evidence="6">
    <location>
        <position position="367"/>
    </location>
</feature>
<keyword evidence="1 2" id="KW-1015">Disulfide bond</keyword>
<dbReference type="InterPro" id="IPR050372">
    <property type="entry name" value="Neurexin-related_CASP"/>
</dbReference>
<organism evidence="6 7">
    <name type="scientific">Scopus umbretta</name>
    <name type="common">Hammerkop</name>
    <dbReference type="NCBI Taxonomy" id="33581"/>
    <lineage>
        <taxon>Eukaryota</taxon>
        <taxon>Metazoa</taxon>
        <taxon>Chordata</taxon>
        <taxon>Craniata</taxon>
        <taxon>Vertebrata</taxon>
        <taxon>Euteleostomi</taxon>
        <taxon>Archelosauria</taxon>
        <taxon>Archosauria</taxon>
        <taxon>Dinosauria</taxon>
        <taxon>Saurischia</taxon>
        <taxon>Theropoda</taxon>
        <taxon>Coelurosauria</taxon>
        <taxon>Aves</taxon>
        <taxon>Neognathae</taxon>
        <taxon>Neoaves</taxon>
        <taxon>Aequornithes</taxon>
        <taxon>Pelecaniformes</taxon>
        <taxon>Scopidae</taxon>
        <taxon>Scopus</taxon>
    </lineage>
</organism>
<comment type="caution">
    <text evidence="2">Lacks conserved residue(s) required for the propagation of feature annotation.</text>
</comment>
<feature type="disulfide bond" evidence="2">
    <location>
        <begin position="156"/>
        <end position="165"/>
    </location>
</feature>
<evidence type="ECO:0000259" key="5">
    <source>
        <dbReference type="PROSITE" id="PS50026"/>
    </source>
</evidence>
<dbReference type="PROSITE" id="PS50025">
    <property type="entry name" value="LAM_G_DOMAIN"/>
    <property type="match status" value="2"/>
</dbReference>
<dbReference type="SMART" id="SM00282">
    <property type="entry name" value="LamG"/>
    <property type="match status" value="2"/>
</dbReference>
<feature type="non-terminal residue" evidence="6">
    <location>
        <position position="1"/>
    </location>
</feature>
<dbReference type="Gene3D" id="2.60.120.200">
    <property type="match status" value="2"/>
</dbReference>
<evidence type="ECO:0000256" key="1">
    <source>
        <dbReference type="ARBA" id="ARBA00023157"/>
    </source>
</evidence>
<evidence type="ECO:0000256" key="2">
    <source>
        <dbReference type="PROSITE-ProRule" id="PRU00076"/>
    </source>
</evidence>
<dbReference type="SUPFAM" id="SSF49899">
    <property type="entry name" value="Concanavalin A-like lectins/glucanases"/>
    <property type="match status" value="2"/>
</dbReference>
<dbReference type="OrthoDB" id="9080647at2759"/>
<keyword evidence="7" id="KW-1185">Reference proteome</keyword>
<keyword evidence="2" id="KW-0245">EGF-like domain</keyword>
<dbReference type="EMBL" id="VZTL01012116">
    <property type="protein sequence ID" value="NXX53805.1"/>
    <property type="molecule type" value="Genomic_DNA"/>
</dbReference>
<proteinExistence type="predicted"/>
<dbReference type="InterPro" id="IPR000742">
    <property type="entry name" value="EGF"/>
</dbReference>
<evidence type="ECO:0000313" key="6">
    <source>
        <dbReference type="EMBL" id="NXX53805.1"/>
    </source>
</evidence>
<comment type="caution">
    <text evidence="6">The sequence shown here is derived from an EMBL/GenBank/DDBJ whole genome shotgun (WGS) entry which is preliminary data.</text>
</comment>
<dbReference type="Proteomes" id="UP000539032">
    <property type="component" value="Unassembled WGS sequence"/>
</dbReference>
<dbReference type="FunFam" id="2.60.120.200:FF:000183">
    <property type="entry name" value="Protein eyes shut homolog"/>
    <property type="match status" value="1"/>
</dbReference>
<dbReference type="PROSITE" id="PS00022">
    <property type="entry name" value="EGF_1"/>
    <property type="match status" value="1"/>
</dbReference>
<dbReference type="CDD" id="cd00054">
    <property type="entry name" value="EGF_CA"/>
    <property type="match status" value="1"/>
</dbReference>
<gene>
    <name evidence="6" type="primary">Eys_0</name>
    <name evidence="6" type="ORF">SCOUMB_R10868</name>
</gene>
<dbReference type="CDD" id="cd00110">
    <property type="entry name" value="LamG"/>
    <property type="match status" value="2"/>
</dbReference>
<feature type="domain" description="Laminin G" evidence="4">
    <location>
        <begin position="1"/>
        <end position="129"/>
    </location>
</feature>
<dbReference type="AlphaFoldDB" id="A0A7L4HKF9"/>
<feature type="domain" description="EGF-like" evidence="5">
    <location>
        <begin position="130"/>
        <end position="166"/>
    </location>
</feature>
<evidence type="ECO:0000259" key="4">
    <source>
        <dbReference type="PROSITE" id="PS50025"/>
    </source>
</evidence>
<sequence>DFLCISLVNGFIQLRYNLGDKTVILQTFQKVHANGNTWHSLKAGRAGNEGYLDLDGINITQKATPGMNALDTHTDFFVGGVSSLNLVNSMAVENEPTSFTGCIREIVINNREMKLTVTDPKGGANVGDCDGTVCGYTVCKNNGTCQVENSGFSCSCPQEWTGNTCEQSIHCSQNRCGSQALSKFIGNSYIKYTDPYYGKRDLQHSRISLNFTTNQTEGLIVWMGKSEDEDNDFLAIGLANGKLKVVINLGERISVPLTHSKYSTCCDERWHFVTVVQNQTCVKVYLDEELILFEDIDPQRKYTALNYGGICYFGGFEIGRKVNIVTTGLFQKEFIGKIKDVVLFQDSKKIQLMNAEGYNIYNGNYGN</sequence>
<feature type="domain" description="Laminin G" evidence="4">
    <location>
        <begin position="179"/>
        <end position="367"/>
    </location>
</feature>
<dbReference type="SMART" id="SM00181">
    <property type="entry name" value="EGF"/>
    <property type="match status" value="1"/>
</dbReference>
<dbReference type="Pfam" id="PF02210">
    <property type="entry name" value="Laminin_G_2"/>
    <property type="match status" value="2"/>
</dbReference>
<feature type="disulfide bond" evidence="3">
    <location>
        <begin position="102"/>
        <end position="129"/>
    </location>
</feature>
<dbReference type="PANTHER" id="PTHR15036:SF93">
    <property type="entry name" value="EYS PROTEIN"/>
    <property type="match status" value="1"/>
</dbReference>
<evidence type="ECO:0000256" key="3">
    <source>
        <dbReference type="PROSITE-ProRule" id="PRU00122"/>
    </source>
</evidence>
<dbReference type="PROSITE" id="PS50026">
    <property type="entry name" value="EGF_3"/>
    <property type="match status" value="1"/>
</dbReference>
<reference evidence="6 7" key="1">
    <citation type="submission" date="2020-02" db="EMBL/GenBank/DDBJ databases">
        <title>Bird 10,000 Genomes (B10K) Project - Family phase.</title>
        <authorList>
            <person name="Zhang G."/>
        </authorList>
    </citation>
    <scope>NUCLEOTIDE SEQUENCE [LARGE SCALE GENOMIC DNA]</scope>
    <source>
        <strain evidence="6">B10K-DU-002-70</strain>
        <tissue evidence="6">Muscle</tissue>
    </source>
</reference>
<protein>
    <submittedName>
        <fullName evidence="6">EYS protein</fullName>
    </submittedName>
</protein>
<dbReference type="InterPro" id="IPR001791">
    <property type="entry name" value="Laminin_G"/>
</dbReference>
<evidence type="ECO:0000313" key="7">
    <source>
        <dbReference type="Proteomes" id="UP000539032"/>
    </source>
</evidence>
<dbReference type="PANTHER" id="PTHR15036">
    <property type="entry name" value="PIKACHURIN-LIKE PROTEIN"/>
    <property type="match status" value="1"/>
</dbReference>